<organism evidence="1 2">
    <name type="scientific">Puccinia striiformis f. sp. tritici</name>
    <dbReference type="NCBI Taxonomy" id="168172"/>
    <lineage>
        <taxon>Eukaryota</taxon>
        <taxon>Fungi</taxon>
        <taxon>Dikarya</taxon>
        <taxon>Basidiomycota</taxon>
        <taxon>Pucciniomycotina</taxon>
        <taxon>Pucciniomycetes</taxon>
        <taxon>Pucciniales</taxon>
        <taxon>Pucciniaceae</taxon>
        <taxon>Puccinia</taxon>
    </lineage>
</organism>
<gene>
    <name evidence="1" type="ORF">MJO28_010345</name>
</gene>
<name>A0ACC0E6E3_9BASI</name>
<protein>
    <submittedName>
        <fullName evidence="1">Uncharacterized protein</fullName>
    </submittedName>
</protein>
<sequence>MAFPWEPHLRIKSSFRLPSKPINRSTASLSLQTTTTPKNNQLRKMAPKRKDGESSKPASGAASKKAAADPVSAHSGEEEPNAKKTKFAKPDPGMTAKEFEESAKNITLSIGDDGKFGTVTAEPTTFTTGSYGWKASHKIQVKVNVNGEEKEVQVQVGINMTVSGSKPDVKKPTNGKRGRPRKNPVSATED</sequence>
<dbReference type="Proteomes" id="UP001060170">
    <property type="component" value="Chromosome 10"/>
</dbReference>
<reference evidence="1 2" key="3">
    <citation type="journal article" date="2022" name="Microbiol. Spectr.">
        <title>Folding features and dynamics of 3D genome architecture in plant fungal pathogens.</title>
        <authorList>
            <person name="Xia C."/>
        </authorList>
    </citation>
    <scope>NUCLEOTIDE SEQUENCE [LARGE SCALE GENOMIC DNA]</scope>
    <source>
        <strain evidence="1 2">93-210</strain>
    </source>
</reference>
<proteinExistence type="predicted"/>
<reference evidence="2" key="1">
    <citation type="journal article" date="2018" name="BMC Genomics">
        <title>Genomic insights into host adaptation between the wheat stripe rust pathogen (Puccinia striiformis f. sp. tritici) and the barley stripe rust pathogen (Puccinia striiformis f. sp. hordei).</title>
        <authorList>
            <person name="Xia C."/>
            <person name="Wang M."/>
            <person name="Yin C."/>
            <person name="Cornejo O.E."/>
            <person name="Hulbert S.H."/>
            <person name="Chen X."/>
        </authorList>
    </citation>
    <scope>NUCLEOTIDE SEQUENCE [LARGE SCALE GENOMIC DNA]</scope>
    <source>
        <strain evidence="2">93-210</strain>
    </source>
</reference>
<reference evidence="2" key="2">
    <citation type="journal article" date="2018" name="Mol. Plant Microbe Interact.">
        <title>Genome sequence resources for the wheat stripe rust pathogen (Puccinia striiformis f. sp. tritici) and the barley stripe rust pathogen (Puccinia striiformis f. sp. hordei).</title>
        <authorList>
            <person name="Xia C."/>
            <person name="Wang M."/>
            <person name="Yin C."/>
            <person name="Cornejo O.E."/>
            <person name="Hulbert S.H."/>
            <person name="Chen X."/>
        </authorList>
    </citation>
    <scope>NUCLEOTIDE SEQUENCE [LARGE SCALE GENOMIC DNA]</scope>
    <source>
        <strain evidence="2">93-210</strain>
    </source>
</reference>
<evidence type="ECO:0000313" key="2">
    <source>
        <dbReference type="Proteomes" id="UP001060170"/>
    </source>
</evidence>
<comment type="caution">
    <text evidence="1">The sequence shown here is derived from an EMBL/GenBank/DDBJ whole genome shotgun (WGS) entry which is preliminary data.</text>
</comment>
<keyword evidence="2" id="KW-1185">Reference proteome</keyword>
<accession>A0ACC0E6E3</accession>
<evidence type="ECO:0000313" key="1">
    <source>
        <dbReference type="EMBL" id="KAI7944650.1"/>
    </source>
</evidence>
<dbReference type="EMBL" id="CM045874">
    <property type="protein sequence ID" value="KAI7944650.1"/>
    <property type="molecule type" value="Genomic_DNA"/>
</dbReference>